<accession>A0ABR8IW54</accession>
<dbReference type="Proteomes" id="UP000660381">
    <property type="component" value="Unassembled WGS sequence"/>
</dbReference>
<dbReference type="SUPFAM" id="SSF69318">
    <property type="entry name" value="Integrin alpha N-terminal domain"/>
    <property type="match status" value="1"/>
</dbReference>
<organism evidence="2 3">
    <name type="scientific">Anabaena catenula FACHB-362</name>
    <dbReference type="NCBI Taxonomy" id="2692877"/>
    <lineage>
        <taxon>Bacteria</taxon>
        <taxon>Bacillati</taxon>
        <taxon>Cyanobacteriota</taxon>
        <taxon>Cyanophyceae</taxon>
        <taxon>Nostocales</taxon>
        <taxon>Nostocaceae</taxon>
        <taxon>Anabaena</taxon>
    </lineage>
</organism>
<proteinExistence type="predicted"/>
<keyword evidence="1" id="KW-0732">Signal</keyword>
<dbReference type="Pfam" id="PF13517">
    <property type="entry name" value="FG-GAP_3"/>
    <property type="match status" value="1"/>
</dbReference>
<evidence type="ECO:0000313" key="3">
    <source>
        <dbReference type="Proteomes" id="UP000660381"/>
    </source>
</evidence>
<comment type="caution">
    <text evidence="2">The sequence shown here is derived from an EMBL/GenBank/DDBJ whole genome shotgun (WGS) entry which is preliminary data.</text>
</comment>
<evidence type="ECO:0000313" key="2">
    <source>
        <dbReference type="EMBL" id="MBD2690291.1"/>
    </source>
</evidence>
<gene>
    <name evidence="2" type="ORF">H6G68_00745</name>
</gene>
<name>A0ABR8IW54_9NOST</name>
<dbReference type="InterPro" id="IPR028994">
    <property type="entry name" value="Integrin_alpha_N"/>
</dbReference>
<dbReference type="RefSeq" id="WP_190904908.1">
    <property type="nucleotide sequence ID" value="NZ_JACJTQ010000001.1"/>
</dbReference>
<dbReference type="EMBL" id="JACJTQ010000001">
    <property type="protein sequence ID" value="MBD2690291.1"/>
    <property type="molecule type" value="Genomic_DNA"/>
</dbReference>
<sequence length="239" mass="26587">MSRQIQKLLSFTAVGLSSLLSFIPSIVFSQPISGYSQPISSSWCTHLTARRFNVDLNNDRVIDAICRDRVTGHLWVAINRRGALIEEWVFPNSRWCTHSGASIFVADQNNDGRADLVCRDSAGWSWVDFANERNWFAGTDQAGPRPDFMITSIRRGSRGLSVRVSNLGSSGQVKGLACNTLGRFTSRIENFVLRQGESRTIELALVPVSRQITKCTVTGLGVDRSAEIFVSNNTREQLF</sequence>
<reference evidence="2 3" key="1">
    <citation type="journal article" date="2020" name="ISME J.">
        <title>Comparative genomics reveals insights into cyanobacterial evolution and habitat adaptation.</title>
        <authorList>
            <person name="Chen M.Y."/>
            <person name="Teng W.K."/>
            <person name="Zhao L."/>
            <person name="Hu C.X."/>
            <person name="Zhou Y.K."/>
            <person name="Han B.P."/>
            <person name="Song L.R."/>
            <person name="Shu W.S."/>
        </authorList>
    </citation>
    <scope>NUCLEOTIDE SEQUENCE [LARGE SCALE GENOMIC DNA]</scope>
    <source>
        <strain evidence="2 3">FACHB-362</strain>
    </source>
</reference>
<evidence type="ECO:0000256" key="1">
    <source>
        <dbReference type="ARBA" id="ARBA00022729"/>
    </source>
</evidence>
<dbReference type="InterPro" id="IPR013517">
    <property type="entry name" value="FG-GAP"/>
</dbReference>
<protein>
    <submittedName>
        <fullName evidence="2">VCBS repeat-containing protein</fullName>
    </submittedName>
</protein>
<keyword evidence="3" id="KW-1185">Reference proteome</keyword>